<dbReference type="Pfam" id="PF16123">
    <property type="entry name" value="HAGH_C"/>
    <property type="match status" value="1"/>
</dbReference>
<feature type="domain" description="Metallo-beta-lactamase" evidence="8">
    <location>
        <begin position="13"/>
        <end position="169"/>
    </location>
</feature>
<keyword evidence="6 7" id="KW-0862">Zinc</keyword>
<dbReference type="PANTHER" id="PTHR43705">
    <property type="entry name" value="HYDROXYACYLGLUTATHIONE HYDROLASE"/>
    <property type="match status" value="1"/>
</dbReference>
<evidence type="ECO:0000313" key="10">
    <source>
        <dbReference type="Proteomes" id="UP001138961"/>
    </source>
</evidence>
<comment type="pathway">
    <text evidence="2 7">Secondary metabolite metabolism; methylglyoxal degradation; (R)-lactate from methylglyoxal: step 2/2.</text>
</comment>
<dbReference type="InterPro" id="IPR036866">
    <property type="entry name" value="RibonucZ/Hydroxyglut_hydro"/>
</dbReference>
<dbReference type="EC" id="3.1.2.6" evidence="7"/>
<comment type="cofactor">
    <cofactor evidence="7">
        <name>Zn(2+)</name>
        <dbReference type="ChEBI" id="CHEBI:29105"/>
    </cofactor>
    <text evidence="7">Binds 2 Zn(2+) ions per subunit.</text>
</comment>
<evidence type="ECO:0000259" key="8">
    <source>
        <dbReference type="SMART" id="SM00849"/>
    </source>
</evidence>
<dbReference type="GO" id="GO:0004416">
    <property type="term" value="F:hydroxyacylglutathione hydrolase activity"/>
    <property type="evidence" value="ECO:0007669"/>
    <property type="project" value="UniProtKB-EC"/>
</dbReference>
<comment type="catalytic activity">
    <reaction evidence="1 7">
        <text>an S-(2-hydroxyacyl)glutathione + H2O = a 2-hydroxy carboxylate + glutathione + H(+)</text>
        <dbReference type="Rhea" id="RHEA:21864"/>
        <dbReference type="ChEBI" id="CHEBI:15377"/>
        <dbReference type="ChEBI" id="CHEBI:15378"/>
        <dbReference type="ChEBI" id="CHEBI:57925"/>
        <dbReference type="ChEBI" id="CHEBI:58896"/>
        <dbReference type="ChEBI" id="CHEBI:71261"/>
        <dbReference type="EC" id="3.1.2.6"/>
    </reaction>
</comment>
<comment type="function">
    <text evidence="7">Thiolesterase that catalyzes the hydrolysis of S-D-lactoyl-glutathione to form glutathione and D-lactic acid.</text>
</comment>
<dbReference type="Gene3D" id="3.60.15.10">
    <property type="entry name" value="Ribonuclease Z/Hydroxyacylglutathione hydrolase-like"/>
    <property type="match status" value="1"/>
</dbReference>
<dbReference type="InterPro" id="IPR001279">
    <property type="entry name" value="Metallo-B-lactamas"/>
</dbReference>
<reference evidence="9" key="1">
    <citation type="submission" date="2021-10" db="EMBL/GenBank/DDBJ databases">
        <title>Loktanella gaetbuli sp. nov., isolated from a tidal flat.</title>
        <authorList>
            <person name="Park S."/>
            <person name="Yoon J.-H."/>
        </authorList>
    </citation>
    <scope>NUCLEOTIDE SEQUENCE</scope>
    <source>
        <strain evidence="9">TSTF-M6</strain>
    </source>
</reference>
<dbReference type="NCBIfam" id="TIGR03413">
    <property type="entry name" value="GSH_gloB"/>
    <property type="match status" value="1"/>
</dbReference>
<feature type="binding site" evidence="7">
    <location>
        <position position="131"/>
    </location>
    <ligand>
        <name>Zn(2+)</name>
        <dbReference type="ChEBI" id="CHEBI:29105"/>
        <label>2</label>
    </ligand>
</feature>
<keyword evidence="4 7" id="KW-0479">Metal-binding</keyword>
<feature type="binding site" evidence="7">
    <location>
        <position position="56"/>
    </location>
    <ligand>
        <name>Zn(2+)</name>
        <dbReference type="ChEBI" id="CHEBI:29105"/>
        <label>1</label>
    </ligand>
</feature>
<feature type="binding site" evidence="7">
    <location>
        <position position="58"/>
    </location>
    <ligand>
        <name>Zn(2+)</name>
        <dbReference type="ChEBI" id="CHEBI:29105"/>
        <label>1</label>
    </ligand>
</feature>
<evidence type="ECO:0000256" key="1">
    <source>
        <dbReference type="ARBA" id="ARBA00001623"/>
    </source>
</evidence>
<dbReference type="InterPro" id="IPR035680">
    <property type="entry name" value="Clx_II_MBL"/>
</dbReference>
<dbReference type="RefSeq" id="WP_226748888.1">
    <property type="nucleotide sequence ID" value="NZ_JAJATZ010000007.1"/>
</dbReference>
<dbReference type="Pfam" id="PF00753">
    <property type="entry name" value="Lactamase_B"/>
    <property type="match status" value="1"/>
</dbReference>
<evidence type="ECO:0000256" key="4">
    <source>
        <dbReference type="ARBA" id="ARBA00022723"/>
    </source>
</evidence>
<feature type="binding site" evidence="7">
    <location>
        <position position="61"/>
    </location>
    <ligand>
        <name>Zn(2+)</name>
        <dbReference type="ChEBI" id="CHEBI:29105"/>
        <label>2</label>
    </ligand>
</feature>
<evidence type="ECO:0000256" key="5">
    <source>
        <dbReference type="ARBA" id="ARBA00022801"/>
    </source>
</evidence>
<feature type="binding site" evidence="7">
    <location>
        <position position="131"/>
    </location>
    <ligand>
        <name>Zn(2+)</name>
        <dbReference type="ChEBI" id="CHEBI:29105"/>
        <label>1</label>
    </ligand>
</feature>
<gene>
    <name evidence="7 9" type="primary">gloB</name>
    <name evidence="9" type="ORF">LGQ03_13940</name>
</gene>
<sequence>MPVELITVPCLSDNYAYVIHDRATGDTAVVDVPEAAPIRAALTARGWTLTDILLTHHHDDHVQGVAELRGGCRVIGAAADTHRLPELDLAVSDGDRFTVLGSDVDVLDVSGHTIGHIAFHMPLEKLLFTGDSLMAMGCGRLFEGTPAQMWDSLQKLRGFDPATQVCSGHEYTMTNARFAASLEPGNPAINSRYEATRQARENGHATVPSLLSLELDTNPFLRADDPNLAQALNMSDSQPAEIFAEIRGRRDRV</sequence>
<organism evidence="9 10">
    <name type="scientific">Loktanella gaetbuli</name>
    <dbReference type="NCBI Taxonomy" id="2881335"/>
    <lineage>
        <taxon>Bacteria</taxon>
        <taxon>Pseudomonadati</taxon>
        <taxon>Pseudomonadota</taxon>
        <taxon>Alphaproteobacteria</taxon>
        <taxon>Rhodobacterales</taxon>
        <taxon>Roseobacteraceae</taxon>
        <taxon>Loktanella</taxon>
    </lineage>
</organism>
<evidence type="ECO:0000256" key="6">
    <source>
        <dbReference type="ARBA" id="ARBA00022833"/>
    </source>
</evidence>
<dbReference type="InterPro" id="IPR032282">
    <property type="entry name" value="HAGH_C"/>
</dbReference>
<accession>A0ABS8BXC2</accession>
<evidence type="ECO:0000313" key="9">
    <source>
        <dbReference type="EMBL" id="MCB5200345.1"/>
    </source>
</evidence>
<comment type="similarity">
    <text evidence="3 7">Belongs to the metallo-beta-lactamase superfamily. Glyoxalase II family.</text>
</comment>
<dbReference type="Proteomes" id="UP001138961">
    <property type="component" value="Unassembled WGS sequence"/>
</dbReference>
<evidence type="ECO:0000256" key="3">
    <source>
        <dbReference type="ARBA" id="ARBA00006759"/>
    </source>
</evidence>
<dbReference type="InterPro" id="IPR017782">
    <property type="entry name" value="Hydroxyacylglutathione_Hdrlase"/>
</dbReference>
<keyword evidence="10" id="KW-1185">Reference proteome</keyword>
<dbReference type="CDD" id="cd07723">
    <property type="entry name" value="hydroxyacylglutathione_hydrolase_MBL-fold"/>
    <property type="match status" value="1"/>
</dbReference>
<evidence type="ECO:0000256" key="2">
    <source>
        <dbReference type="ARBA" id="ARBA00004963"/>
    </source>
</evidence>
<feature type="binding site" evidence="7">
    <location>
        <position position="60"/>
    </location>
    <ligand>
        <name>Zn(2+)</name>
        <dbReference type="ChEBI" id="CHEBI:29105"/>
        <label>2</label>
    </ligand>
</feature>
<comment type="caution">
    <text evidence="9">The sequence shown here is derived from an EMBL/GenBank/DDBJ whole genome shotgun (WGS) entry which is preliminary data.</text>
</comment>
<proteinExistence type="inferred from homology"/>
<feature type="binding site" evidence="7">
    <location>
        <position position="112"/>
    </location>
    <ligand>
        <name>Zn(2+)</name>
        <dbReference type="ChEBI" id="CHEBI:29105"/>
        <label>1</label>
    </ligand>
</feature>
<dbReference type="SMART" id="SM00849">
    <property type="entry name" value="Lactamase_B"/>
    <property type="match status" value="1"/>
</dbReference>
<comment type="subunit">
    <text evidence="7">Monomer.</text>
</comment>
<dbReference type="PIRSF" id="PIRSF005457">
    <property type="entry name" value="Glx"/>
    <property type="match status" value="1"/>
</dbReference>
<dbReference type="InterPro" id="IPR050110">
    <property type="entry name" value="Glyoxalase_II_hydrolase"/>
</dbReference>
<dbReference type="PANTHER" id="PTHR43705:SF1">
    <property type="entry name" value="HYDROXYACYLGLUTATHIONE HYDROLASE GLOB"/>
    <property type="match status" value="1"/>
</dbReference>
<dbReference type="SUPFAM" id="SSF56281">
    <property type="entry name" value="Metallo-hydrolase/oxidoreductase"/>
    <property type="match status" value="1"/>
</dbReference>
<dbReference type="HAMAP" id="MF_01374">
    <property type="entry name" value="Glyoxalase_2"/>
    <property type="match status" value="1"/>
</dbReference>
<protein>
    <recommendedName>
        <fullName evidence="7">Hydroxyacylglutathione hydrolase</fullName>
        <ecNumber evidence="7">3.1.2.6</ecNumber>
    </recommendedName>
    <alternativeName>
        <fullName evidence="7">Glyoxalase II</fullName>
        <shortName evidence="7">Glx II</shortName>
    </alternativeName>
</protein>
<evidence type="ECO:0000256" key="7">
    <source>
        <dbReference type="HAMAP-Rule" id="MF_01374"/>
    </source>
</evidence>
<name>A0ABS8BXC2_9RHOB</name>
<feature type="binding site" evidence="7">
    <location>
        <position position="169"/>
    </location>
    <ligand>
        <name>Zn(2+)</name>
        <dbReference type="ChEBI" id="CHEBI:29105"/>
        <label>2</label>
    </ligand>
</feature>
<keyword evidence="5 7" id="KW-0378">Hydrolase</keyword>
<dbReference type="EMBL" id="JAJATZ010000007">
    <property type="protein sequence ID" value="MCB5200345.1"/>
    <property type="molecule type" value="Genomic_DNA"/>
</dbReference>